<gene>
    <name evidence="1" type="ORF">MANES_05G085300v8</name>
</gene>
<organism evidence="1 2">
    <name type="scientific">Manihot esculenta</name>
    <name type="common">Cassava</name>
    <name type="synonym">Jatropha manihot</name>
    <dbReference type="NCBI Taxonomy" id="3983"/>
    <lineage>
        <taxon>Eukaryota</taxon>
        <taxon>Viridiplantae</taxon>
        <taxon>Streptophyta</taxon>
        <taxon>Embryophyta</taxon>
        <taxon>Tracheophyta</taxon>
        <taxon>Spermatophyta</taxon>
        <taxon>Magnoliopsida</taxon>
        <taxon>eudicotyledons</taxon>
        <taxon>Gunneridae</taxon>
        <taxon>Pentapetalae</taxon>
        <taxon>rosids</taxon>
        <taxon>fabids</taxon>
        <taxon>Malpighiales</taxon>
        <taxon>Euphorbiaceae</taxon>
        <taxon>Crotonoideae</taxon>
        <taxon>Manihoteae</taxon>
        <taxon>Manihot</taxon>
    </lineage>
</organism>
<comment type="caution">
    <text evidence="1">The sequence shown here is derived from an EMBL/GenBank/DDBJ whole genome shotgun (WGS) entry which is preliminary data.</text>
</comment>
<dbReference type="EMBL" id="CM004391">
    <property type="protein sequence ID" value="KAG8653946.1"/>
    <property type="molecule type" value="Genomic_DNA"/>
</dbReference>
<protein>
    <submittedName>
        <fullName evidence="1">Uncharacterized protein</fullName>
    </submittedName>
</protein>
<reference evidence="2" key="1">
    <citation type="journal article" date="2016" name="Nat. Biotechnol.">
        <title>Sequencing wild and cultivated cassava and related species reveals extensive interspecific hybridization and genetic diversity.</title>
        <authorList>
            <person name="Bredeson J.V."/>
            <person name="Lyons J.B."/>
            <person name="Prochnik S.E."/>
            <person name="Wu G.A."/>
            <person name="Ha C.M."/>
            <person name="Edsinger-Gonzales E."/>
            <person name="Grimwood J."/>
            <person name="Schmutz J."/>
            <person name="Rabbi I.Y."/>
            <person name="Egesi C."/>
            <person name="Nauluvula P."/>
            <person name="Lebot V."/>
            <person name="Ndunguru J."/>
            <person name="Mkamilo G."/>
            <person name="Bart R.S."/>
            <person name="Setter T.L."/>
            <person name="Gleadow R.M."/>
            <person name="Kulakow P."/>
            <person name="Ferguson M.E."/>
            <person name="Rounsley S."/>
            <person name="Rokhsar D.S."/>
        </authorList>
    </citation>
    <scope>NUCLEOTIDE SEQUENCE [LARGE SCALE GENOMIC DNA]</scope>
    <source>
        <strain evidence="2">cv. AM560-2</strain>
    </source>
</reference>
<evidence type="ECO:0000313" key="2">
    <source>
        <dbReference type="Proteomes" id="UP000091857"/>
    </source>
</evidence>
<keyword evidence="2" id="KW-1185">Reference proteome</keyword>
<sequence>MASSSGDKKRCLFLEAAFSGDLKLMKTLSKLLDTCDGFLAKRVESIKDHDGRTALHLAAEQGKANVCEFLIGEVKMDVNLRDRKGNTPLHCAILEDHSHIAVSLLENGANPNAATGQKFTPLHYAAKRGCRKVLQLLISKGAEIDAQADSGTPLQEAASLRMDEAVKILLDNNANPNLTFRHLFSPLLLSLCAGSIECVKQLLKAGADPNMRTVGPTPLEYAASLGDTKSIKYLLDEGALPNMASNLGLTPVEVAARQGHHTAVEILFPVTSSIASVADWSCAGIMKHFQSIEVKKKLEQRKNEQFVLFKSKGQDAFNRKDYHDAIYCYTEAECLEPMDARVKSNRSLCWACLNEGYRALADGQKSLLLDPKWQKAYYREGVGWKLLKDFEKAADSFYIGWRLDVGNKELLQAYREARQMQIQQAAAAAPAREPCFDGCCCCANRQNL</sequence>
<accession>A0ACB7HPA4</accession>
<proteinExistence type="predicted"/>
<dbReference type="Proteomes" id="UP000091857">
    <property type="component" value="Chromosome 5"/>
</dbReference>
<evidence type="ECO:0000313" key="1">
    <source>
        <dbReference type="EMBL" id="KAG8653946.1"/>
    </source>
</evidence>
<name>A0ACB7HPA4_MANES</name>